<organism evidence="2 3">
    <name type="scientific">Trichinella spiralis</name>
    <name type="common">Trichina worm</name>
    <dbReference type="NCBI Taxonomy" id="6334"/>
    <lineage>
        <taxon>Eukaryota</taxon>
        <taxon>Metazoa</taxon>
        <taxon>Ecdysozoa</taxon>
        <taxon>Nematoda</taxon>
        <taxon>Enoplea</taxon>
        <taxon>Dorylaimia</taxon>
        <taxon>Trichinellida</taxon>
        <taxon>Trichinellidae</taxon>
        <taxon>Trichinella</taxon>
    </lineage>
</organism>
<dbReference type="InterPro" id="IPR029526">
    <property type="entry name" value="PGBD"/>
</dbReference>
<comment type="caution">
    <text evidence="2">The sequence shown here is derived from an EMBL/GenBank/DDBJ whole genome shotgun (WGS) entry which is preliminary data.</text>
</comment>
<protein>
    <recommendedName>
        <fullName evidence="1">PiggyBac transposable element-derived protein domain-containing protein</fullName>
    </recommendedName>
</protein>
<name>A0A0V1BVV9_TRISP</name>
<accession>A0A0V1BVV9</accession>
<feature type="non-terminal residue" evidence="2">
    <location>
        <position position="330"/>
    </location>
</feature>
<dbReference type="Pfam" id="PF13843">
    <property type="entry name" value="DDE_Tnp_1_7"/>
    <property type="match status" value="2"/>
</dbReference>
<proteinExistence type="predicted"/>
<dbReference type="OrthoDB" id="10049986at2759"/>
<dbReference type="AlphaFoldDB" id="A0A0V1BVV9"/>
<evidence type="ECO:0000313" key="2">
    <source>
        <dbReference type="EMBL" id="KRY40894.1"/>
    </source>
</evidence>
<gene>
    <name evidence="2" type="ORF">T01_13134</name>
</gene>
<feature type="domain" description="PiggyBac transposable element-derived protein" evidence="1">
    <location>
        <begin position="196"/>
        <end position="326"/>
    </location>
</feature>
<feature type="non-terminal residue" evidence="2">
    <location>
        <position position="1"/>
    </location>
</feature>
<evidence type="ECO:0000313" key="3">
    <source>
        <dbReference type="Proteomes" id="UP000054776"/>
    </source>
</evidence>
<dbReference type="InParanoid" id="A0A0V1BVV9"/>
<keyword evidence="3" id="KW-1185">Reference proteome</keyword>
<reference evidence="2 3" key="1">
    <citation type="submission" date="2015-01" db="EMBL/GenBank/DDBJ databases">
        <title>Evolution of Trichinella species and genotypes.</title>
        <authorList>
            <person name="Korhonen P.K."/>
            <person name="Edoardo P."/>
            <person name="Giuseppe L.R."/>
            <person name="Gasser R.B."/>
        </authorList>
    </citation>
    <scope>NUCLEOTIDE SEQUENCE [LARGE SCALE GENOMIC DNA]</scope>
    <source>
        <strain evidence="2">ISS3</strain>
    </source>
</reference>
<dbReference type="EMBL" id="JYDH01000010">
    <property type="protein sequence ID" value="KRY40894.1"/>
    <property type="molecule type" value="Genomic_DNA"/>
</dbReference>
<dbReference type="PANTHER" id="PTHR46599">
    <property type="entry name" value="PIGGYBAC TRANSPOSABLE ELEMENT-DERIVED PROTEIN 4"/>
    <property type="match status" value="1"/>
</dbReference>
<dbReference type="STRING" id="6334.A0A0V1BVV9"/>
<sequence length="330" mass="37629">LKALLYAGRSSEERQIDLASTKVGQLAQPFVNSNRNVFMDRYFTLYSTVQRLFEHGHTAIGTVFAHRCDVLACLRKAARHDPYSTLAVYEHNKKITMINYVPRKNSSVLLDYNLGKGGVDSMDAKIEDFCYKKRPTNTSCDVLVKHIKIRYQNQKSMQKLNMPSSATDCPKIINVTDISYKTIKSIKMPRARTSKINVKPLLFIVKINWICDAENGYALKALLYAGRSSEERQIDLASTKVGQLAQPFVNSNRNVFMDRYFTLYSTVQRLFEHGHTAIGTVFAHRCDVLACLRKAARHDPYSTLAVYEHNKKITMINYVPRKNSSVLLLT</sequence>
<evidence type="ECO:0000259" key="1">
    <source>
        <dbReference type="Pfam" id="PF13843"/>
    </source>
</evidence>
<dbReference type="Proteomes" id="UP000054776">
    <property type="component" value="Unassembled WGS sequence"/>
</dbReference>
<dbReference type="PANTHER" id="PTHR46599:SF3">
    <property type="entry name" value="PIGGYBAC TRANSPOSABLE ELEMENT-DERIVED PROTEIN 4"/>
    <property type="match status" value="1"/>
</dbReference>
<feature type="domain" description="PiggyBac transposable element-derived protein" evidence="1">
    <location>
        <begin position="5"/>
        <end position="126"/>
    </location>
</feature>